<feature type="transmembrane region" description="Helical" evidence="1">
    <location>
        <begin position="141"/>
        <end position="159"/>
    </location>
</feature>
<evidence type="ECO:0000313" key="4">
    <source>
        <dbReference type="Proteomes" id="UP000380386"/>
    </source>
</evidence>
<feature type="transmembrane region" description="Helical" evidence="1">
    <location>
        <begin position="99"/>
        <end position="120"/>
    </location>
</feature>
<dbReference type="RefSeq" id="WP_125706465.1">
    <property type="nucleotide sequence ID" value="NZ_JBHTOO010000001.1"/>
</dbReference>
<keyword evidence="1" id="KW-0812">Transmembrane</keyword>
<evidence type="ECO:0000256" key="1">
    <source>
        <dbReference type="SAM" id="Phobius"/>
    </source>
</evidence>
<dbReference type="Proteomes" id="UP000380386">
    <property type="component" value="Unassembled WGS sequence"/>
</dbReference>
<dbReference type="InterPro" id="IPR010380">
    <property type="entry name" value="DUF975"/>
</dbReference>
<dbReference type="EMBL" id="VDFM01000007">
    <property type="protein sequence ID" value="MQS52776.1"/>
    <property type="molecule type" value="Genomic_DNA"/>
</dbReference>
<dbReference type="Pfam" id="PF06161">
    <property type="entry name" value="DUF975"/>
    <property type="match status" value="1"/>
</dbReference>
<reference evidence="2" key="2">
    <citation type="submission" date="2019-05" db="EMBL/GenBank/DDBJ databases">
        <authorList>
            <person name="Schuster J.A."/>
            <person name="Ehrmann M.A."/>
        </authorList>
    </citation>
    <scope>NUCLEOTIDE SEQUENCE</scope>
    <source>
        <strain evidence="2">TMW 1.2098</strain>
    </source>
</reference>
<dbReference type="OrthoDB" id="2274703at2"/>
<comment type="caution">
    <text evidence="3">The sequence shown here is derived from an EMBL/GenBank/DDBJ whole genome shotgun (WGS) entry which is preliminary data.</text>
</comment>
<dbReference type="PANTHER" id="PTHR40076:SF1">
    <property type="entry name" value="MEMBRANE PROTEIN"/>
    <property type="match status" value="1"/>
</dbReference>
<dbReference type="PANTHER" id="PTHR40076">
    <property type="entry name" value="MEMBRANE PROTEIN-RELATED"/>
    <property type="match status" value="1"/>
</dbReference>
<keyword evidence="1" id="KW-1133">Transmembrane helix</keyword>
<evidence type="ECO:0000313" key="2">
    <source>
        <dbReference type="EMBL" id="MQS46042.1"/>
    </source>
</evidence>
<sequence length="266" mass="30615">MNNANYQRIPASQVTREARQLFRKNFKEMVVLNIIPILMRIIGMFFLVKMYSAWLGNLGVSLSNPQEASRKLTAISQEMVSNPSSASKYAFSMTPQTSILIFAAGFFFFLICAGIAFSMLDKARDDTYEIRTIRDSFQIFSGKYFFPILFLGILFNVIVEAGLGIYLIPGIWFFLMFGQSFFIYKDVSVRADHVGFRGVFTTFARSANMMRGYKWTLLLICIEFFLWEILNLLTHEILSIILHPYEQATMSVFYKKVAEQKGDLIK</sequence>
<keyword evidence="5" id="KW-1185">Reference proteome</keyword>
<proteinExistence type="predicted"/>
<feature type="transmembrane region" description="Helical" evidence="1">
    <location>
        <begin position="215"/>
        <end position="233"/>
    </location>
</feature>
<dbReference type="Proteomes" id="UP000436655">
    <property type="component" value="Unassembled WGS sequence"/>
</dbReference>
<dbReference type="EMBL" id="VDFN01000018">
    <property type="protein sequence ID" value="MQS46042.1"/>
    <property type="molecule type" value="Genomic_DNA"/>
</dbReference>
<protein>
    <submittedName>
        <fullName evidence="3">DUF975 family protein</fullName>
    </submittedName>
</protein>
<dbReference type="AlphaFoldDB" id="A0A5P0ZI58"/>
<name>A0A5P0ZI58_9LACO</name>
<evidence type="ECO:0000313" key="5">
    <source>
        <dbReference type="Proteomes" id="UP000436655"/>
    </source>
</evidence>
<keyword evidence="1" id="KW-0472">Membrane</keyword>
<feature type="transmembrane region" description="Helical" evidence="1">
    <location>
        <begin position="29"/>
        <end position="48"/>
    </location>
</feature>
<gene>
    <name evidence="3" type="ORF">FHL02_07040</name>
    <name evidence="2" type="ORF">FHL03_11165</name>
</gene>
<feature type="transmembrane region" description="Helical" evidence="1">
    <location>
        <begin position="165"/>
        <end position="184"/>
    </location>
</feature>
<reference evidence="4 5" key="1">
    <citation type="journal article" date="2019" name="Syst. Appl. Microbiol.">
        <title>Polyphasic characterization of two novel Lactobacillus spp. isolated from blown salami packages: Description of Lactobacillus halodurans sp. nov. and Lactobacillus salsicarnum sp. nov.</title>
        <authorList>
            <person name="Schuster J.A."/>
            <person name="Klingl A."/>
            <person name="Vogel R.F."/>
            <person name="Ehrmann M.A."/>
        </authorList>
    </citation>
    <scope>NUCLEOTIDE SEQUENCE [LARGE SCALE GENOMIC DNA]</scope>
    <source>
        <strain evidence="2 5">TMW 1.2098</strain>
        <strain evidence="3 4">TMW 1.2118</strain>
    </source>
</reference>
<evidence type="ECO:0000313" key="3">
    <source>
        <dbReference type="EMBL" id="MQS52776.1"/>
    </source>
</evidence>
<accession>A0A5P0ZI58</accession>
<organism evidence="3 4">
    <name type="scientific">Companilactobacillus mishanensis</name>
    <dbReference type="NCBI Taxonomy" id="2486008"/>
    <lineage>
        <taxon>Bacteria</taxon>
        <taxon>Bacillati</taxon>
        <taxon>Bacillota</taxon>
        <taxon>Bacilli</taxon>
        <taxon>Lactobacillales</taxon>
        <taxon>Lactobacillaceae</taxon>
        <taxon>Companilactobacillus</taxon>
    </lineage>
</organism>